<keyword evidence="2" id="KW-0472">Membrane</keyword>
<dbReference type="Proteomes" id="UP000226431">
    <property type="component" value="Unassembled WGS sequence"/>
</dbReference>
<comment type="caution">
    <text evidence="3">The sequence shown here is derived from an EMBL/GenBank/DDBJ whole genome shotgun (WGS) entry which is preliminary data.</text>
</comment>
<protein>
    <submittedName>
        <fullName evidence="3">Uncharacterized protein</fullName>
    </submittedName>
</protein>
<reference evidence="3 4" key="1">
    <citation type="submission" date="2017-06" db="EMBL/GenBank/DDBJ databases">
        <title>Ant-infecting Ophiocordyceps genomes reveal a high diversity of potential behavioral manipulation genes and a possible major role for enterotoxins.</title>
        <authorList>
            <person name="De Bekker C."/>
            <person name="Evans H.C."/>
            <person name="Brachmann A."/>
            <person name="Hughes D.P."/>
        </authorList>
    </citation>
    <scope>NUCLEOTIDE SEQUENCE [LARGE SCALE GENOMIC DNA]</scope>
    <source>
        <strain evidence="3 4">Map16</strain>
    </source>
</reference>
<evidence type="ECO:0000313" key="4">
    <source>
        <dbReference type="Proteomes" id="UP000226431"/>
    </source>
</evidence>
<proteinExistence type="predicted"/>
<dbReference type="AlphaFoldDB" id="A0A2C5YW57"/>
<sequence length="129" mass="13834">MPISADKVQGNIALKSVSKRVSHSRGINEEPQAEDEAGEESSLLQHGAEPFDERRWDIKRKGQAMFTAIRRGLMLAGAALYMVLCIAGVVGILVSGLMMLLFALVAPISLSLATAVTPAPLIDFALLFI</sequence>
<keyword evidence="2" id="KW-0812">Transmembrane</keyword>
<keyword evidence="4" id="KW-1185">Reference proteome</keyword>
<organism evidence="3 4">
    <name type="scientific">Ophiocordyceps camponoti-rufipedis</name>
    <dbReference type="NCBI Taxonomy" id="2004952"/>
    <lineage>
        <taxon>Eukaryota</taxon>
        <taxon>Fungi</taxon>
        <taxon>Dikarya</taxon>
        <taxon>Ascomycota</taxon>
        <taxon>Pezizomycotina</taxon>
        <taxon>Sordariomycetes</taxon>
        <taxon>Hypocreomycetidae</taxon>
        <taxon>Hypocreales</taxon>
        <taxon>Ophiocordycipitaceae</taxon>
        <taxon>Ophiocordyceps</taxon>
    </lineage>
</organism>
<gene>
    <name evidence="3" type="ORF">CDD80_4121</name>
</gene>
<evidence type="ECO:0000313" key="3">
    <source>
        <dbReference type="EMBL" id="PHH72977.1"/>
    </source>
</evidence>
<evidence type="ECO:0000256" key="2">
    <source>
        <dbReference type="SAM" id="Phobius"/>
    </source>
</evidence>
<accession>A0A2C5YW57</accession>
<keyword evidence="2" id="KW-1133">Transmembrane helix</keyword>
<name>A0A2C5YW57_9HYPO</name>
<feature type="transmembrane region" description="Helical" evidence="2">
    <location>
        <begin position="100"/>
        <end position="128"/>
    </location>
</feature>
<feature type="region of interest" description="Disordered" evidence="1">
    <location>
        <begin position="17"/>
        <end position="50"/>
    </location>
</feature>
<evidence type="ECO:0000256" key="1">
    <source>
        <dbReference type="SAM" id="MobiDB-lite"/>
    </source>
</evidence>
<feature type="transmembrane region" description="Helical" evidence="2">
    <location>
        <begin position="73"/>
        <end position="94"/>
    </location>
</feature>
<dbReference type="EMBL" id="NJES01000378">
    <property type="protein sequence ID" value="PHH72977.1"/>
    <property type="molecule type" value="Genomic_DNA"/>
</dbReference>